<dbReference type="PRINTS" id="PR00081">
    <property type="entry name" value="GDHRDH"/>
</dbReference>
<dbReference type="Gene3D" id="3.40.50.720">
    <property type="entry name" value="NAD(P)-binding Rossmann-like Domain"/>
    <property type="match status" value="1"/>
</dbReference>
<protein>
    <submittedName>
        <fullName evidence="4">SDR family oxidoreductase</fullName>
    </submittedName>
</protein>
<dbReference type="PRINTS" id="PR00080">
    <property type="entry name" value="SDRFAMILY"/>
</dbReference>
<dbReference type="PROSITE" id="PS00061">
    <property type="entry name" value="ADH_SHORT"/>
    <property type="match status" value="1"/>
</dbReference>
<comment type="caution">
    <text evidence="4">The sequence shown here is derived from an EMBL/GenBank/DDBJ whole genome shotgun (WGS) entry which is preliminary data.</text>
</comment>
<dbReference type="RefSeq" id="WP_121671680.1">
    <property type="nucleotide sequence ID" value="NZ_BMXM01000002.1"/>
</dbReference>
<dbReference type="PANTHER" id="PTHR48107:SF16">
    <property type="entry name" value="NADPH-DEPENDENT ALDEHYDE REDUCTASE 1, CHLOROPLASTIC"/>
    <property type="match status" value="1"/>
</dbReference>
<evidence type="ECO:0000256" key="1">
    <source>
        <dbReference type="ARBA" id="ARBA00006484"/>
    </source>
</evidence>
<keyword evidence="2" id="KW-0560">Oxidoreductase</keyword>
<evidence type="ECO:0000256" key="3">
    <source>
        <dbReference type="SAM" id="MobiDB-lite"/>
    </source>
</evidence>
<dbReference type="Pfam" id="PF13561">
    <property type="entry name" value="adh_short_C2"/>
    <property type="match status" value="1"/>
</dbReference>
<dbReference type="SUPFAM" id="SSF51735">
    <property type="entry name" value="NAD(P)-binding Rossmann-fold domains"/>
    <property type="match status" value="1"/>
</dbReference>
<gene>
    <name evidence="4" type="ORF">D9V29_02220</name>
</gene>
<dbReference type="FunFam" id="3.40.50.720:FF:000084">
    <property type="entry name" value="Short-chain dehydrogenase reductase"/>
    <property type="match status" value="1"/>
</dbReference>
<sequence length="288" mass="30198">MSLQNPLDQYPRPPFEADDSGDEPVMSPKPDHGEETYRGNGRLKGRKAFVTGGNSGLGRATALAFAREGADVVFTFHSDEEGAAEALAEIEKSGVTAASLKVDISDEKECTDAIATAAEKLGGLDTLVMVAGYQNNVPDILDLETDQLDLTFRTNVYSLYWLTKAALEHLPEGGSIITTSSVQANQPSADKLDYAATKGAIVTFTKALAQQLAPRGIRVNAVLPGPFWTNLQPDSASGADDLSGFGSDTPYGRPGQPAEIAGAYVYFASADASYTSGATLVVSGGSPN</sequence>
<dbReference type="AlphaFoldDB" id="A0A3L7A062"/>
<feature type="region of interest" description="Disordered" evidence="3">
    <location>
        <begin position="1"/>
        <end position="43"/>
    </location>
</feature>
<dbReference type="InterPro" id="IPR002347">
    <property type="entry name" value="SDR_fam"/>
</dbReference>
<organism evidence="4 5">
    <name type="scientific">Mycetocola manganoxydans</name>
    <dbReference type="NCBI Taxonomy" id="699879"/>
    <lineage>
        <taxon>Bacteria</taxon>
        <taxon>Bacillati</taxon>
        <taxon>Actinomycetota</taxon>
        <taxon>Actinomycetes</taxon>
        <taxon>Micrococcales</taxon>
        <taxon>Microbacteriaceae</taxon>
        <taxon>Mycetocola</taxon>
    </lineage>
</organism>
<comment type="similarity">
    <text evidence="1">Belongs to the short-chain dehydrogenases/reductases (SDR) family.</text>
</comment>
<keyword evidence="5" id="KW-1185">Reference proteome</keyword>
<dbReference type="EMBL" id="RCUV01000002">
    <property type="protein sequence ID" value="RLP73517.1"/>
    <property type="molecule type" value="Genomic_DNA"/>
</dbReference>
<reference evidence="4 5" key="1">
    <citation type="submission" date="2018-10" db="EMBL/GenBank/DDBJ databases">
        <authorList>
            <person name="Li J."/>
        </authorList>
    </citation>
    <scope>NUCLEOTIDE SEQUENCE [LARGE SCALE GENOMIC DNA]</scope>
    <source>
        <strain evidence="4 5">CCTCC AB209002</strain>
    </source>
</reference>
<proteinExistence type="inferred from homology"/>
<dbReference type="InterPro" id="IPR020904">
    <property type="entry name" value="Sc_DH/Rdtase_CS"/>
</dbReference>
<dbReference type="GO" id="GO:0016614">
    <property type="term" value="F:oxidoreductase activity, acting on CH-OH group of donors"/>
    <property type="evidence" value="ECO:0007669"/>
    <property type="project" value="UniProtKB-ARBA"/>
</dbReference>
<evidence type="ECO:0000313" key="5">
    <source>
        <dbReference type="Proteomes" id="UP000270299"/>
    </source>
</evidence>
<accession>A0A3L7A062</accession>
<evidence type="ECO:0000313" key="4">
    <source>
        <dbReference type="EMBL" id="RLP73517.1"/>
    </source>
</evidence>
<name>A0A3L7A062_9MICO</name>
<dbReference type="Proteomes" id="UP000270299">
    <property type="component" value="Unassembled WGS sequence"/>
</dbReference>
<dbReference type="OrthoDB" id="9809287at2"/>
<dbReference type="InterPro" id="IPR036291">
    <property type="entry name" value="NAD(P)-bd_dom_sf"/>
</dbReference>
<evidence type="ECO:0000256" key="2">
    <source>
        <dbReference type="ARBA" id="ARBA00023002"/>
    </source>
</evidence>
<dbReference type="PANTHER" id="PTHR48107">
    <property type="entry name" value="NADPH-DEPENDENT ALDEHYDE REDUCTASE-LIKE PROTEIN, CHLOROPLASTIC-RELATED"/>
    <property type="match status" value="1"/>
</dbReference>